<evidence type="ECO:0000313" key="4">
    <source>
        <dbReference type="EMBL" id="GIG19054.1"/>
    </source>
</evidence>
<dbReference type="PROSITE" id="PS51186">
    <property type="entry name" value="GNAT"/>
    <property type="match status" value="1"/>
</dbReference>
<evidence type="ECO:0000313" key="5">
    <source>
        <dbReference type="Proteomes" id="UP000660339"/>
    </source>
</evidence>
<evidence type="ECO:0000259" key="3">
    <source>
        <dbReference type="PROSITE" id="PS51186"/>
    </source>
</evidence>
<sequence>MTYVVRRTAPGEWRELRALRLEALRDSPTAFGVTYADAAALPDEDWRQQAELNATSATSAMFVAATVDGHWVGMTGCAPLPDVPGTSCLHGVYVAPAHRGGQAGLAARLMDAGIRWTRDNTDAAWLTLGVHEDNQRALAFYRRIGFTATGKIVPYRLDPAKKLHILGLENFRPAAAR</sequence>
<dbReference type="InterPro" id="IPR016181">
    <property type="entry name" value="Acyl_CoA_acyltransferase"/>
</dbReference>
<keyword evidence="1" id="KW-0808">Transferase</keyword>
<gene>
    <name evidence="4" type="ORF">Cme02nite_73860</name>
</gene>
<dbReference type="Proteomes" id="UP000660339">
    <property type="component" value="Unassembled WGS sequence"/>
</dbReference>
<dbReference type="EMBL" id="BONJ01000047">
    <property type="protein sequence ID" value="GIG19054.1"/>
    <property type="molecule type" value="Genomic_DNA"/>
</dbReference>
<reference evidence="4" key="1">
    <citation type="submission" date="2021-01" db="EMBL/GenBank/DDBJ databases">
        <title>Whole genome shotgun sequence of Catellatospora methionotrophica NBRC 14553.</title>
        <authorList>
            <person name="Komaki H."/>
            <person name="Tamura T."/>
        </authorList>
    </citation>
    <scope>NUCLEOTIDE SEQUENCE</scope>
    <source>
        <strain evidence="4">NBRC 14553</strain>
    </source>
</reference>
<keyword evidence="5" id="KW-1185">Reference proteome</keyword>
<dbReference type="AlphaFoldDB" id="A0A8J3PJQ2"/>
<dbReference type="CDD" id="cd04301">
    <property type="entry name" value="NAT_SF"/>
    <property type="match status" value="1"/>
</dbReference>
<comment type="caution">
    <text evidence="4">The sequence shown here is derived from an EMBL/GenBank/DDBJ whole genome shotgun (WGS) entry which is preliminary data.</text>
</comment>
<dbReference type="InterPro" id="IPR050832">
    <property type="entry name" value="Bact_Acetyltransf"/>
</dbReference>
<accession>A0A8J3PJQ2</accession>
<name>A0A8J3PJQ2_9ACTN</name>
<dbReference type="Pfam" id="PF00583">
    <property type="entry name" value="Acetyltransf_1"/>
    <property type="match status" value="1"/>
</dbReference>
<dbReference type="Gene3D" id="3.40.630.30">
    <property type="match status" value="1"/>
</dbReference>
<organism evidence="4 5">
    <name type="scientific">Catellatospora methionotrophica</name>
    <dbReference type="NCBI Taxonomy" id="121620"/>
    <lineage>
        <taxon>Bacteria</taxon>
        <taxon>Bacillati</taxon>
        <taxon>Actinomycetota</taxon>
        <taxon>Actinomycetes</taxon>
        <taxon>Micromonosporales</taxon>
        <taxon>Micromonosporaceae</taxon>
        <taxon>Catellatospora</taxon>
    </lineage>
</organism>
<evidence type="ECO:0000256" key="1">
    <source>
        <dbReference type="ARBA" id="ARBA00022679"/>
    </source>
</evidence>
<keyword evidence="2" id="KW-0012">Acyltransferase</keyword>
<dbReference type="RefSeq" id="WP_166384507.1">
    <property type="nucleotide sequence ID" value="NZ_BAAATT010000025.1"/>
</dbReference>
<dbReference type="InterPro" id="IPR000182">
    <property type="entry name" value="GNAT_dom"/>
</dbReference>
<feature type="domain" description="N-acetyltransferase" evidence="3">
    <location>
        <begin position="3"/>
        <end position="169"/>
    </location>
</feature>
<proteinExistence type="predicted"/>
<dbReference type="PANTHER" id="PTHR43877:SF2">
    <property type="entry name" value="AMINOALKYLPHOSPHONATE N-ACETYLTRANSFERASE-RELATED"/>
    <property type="match status" value="1"/>
</dbReference>
<protein>
    <submittedName>
        <fullName evidence="4">N-acetyltransferase</fullName>
    </submittedName>
</protein>
<dbReference type="SUPFAM" id="SSF55729">
    <property type="entry name" value="Acyl-CoA N-acyltransferases (Nat)"/>
    <property type="match status" value="1"/>
</dbReference>
<dbReference type="GO" id="GO:0016747">
    <property type="term" value="F:acyltransferase activity, transferring groups other than amino-acyl groups"/>
    <property type="evidence" value="ECO:0007669"/>
    <property type="project" value="InterPro"/>
</dbReference>
<evidence type="ECO:0000256" key="2">
    <source>
        <dbReference type="ARBA" id="ARBA00023315"/>
    </source>
</evidence>
<dbReference type="PANTHER" id="PTHR43877">
    <property type="entry name" value="AMINOALKYLPHOSPHONATE N-ACETYLTRANSFERASE-RELATED-RELATED"/>
    <property type="match status" value="1"/>
</dbReference>